<dbReference type="Gene3D" id="3.90.1720.10">
    <property type="entry name" value="endopeptidase domain like (from Nostoc punctiforme)"/>
    <property type="match status" value="1"/>
</dbReference>
<name>A0A1I2L869_9CLOT</name>
<feature type="compositionally biased region" description="Low complexity" evidence="5">
    <location>
        <begin position="881"/>
        <end position="891"/>
    </location>
</feature>
<dbReference type="eggNOG" id="COG0791">
    <property type="taxonomic scope" value="Bacteria"/>
</dbReference>
<dbReference type="SUPFAM" id="SSF54001">
    <property type="entry name" value="Cysteine proteinases"/>
    <property type="match status" value="1"/>
</dbReference>
<dbReference type="PANTHER" id="PTHR34408">
    <property type="entry name" value="FAMILY PROTEIN, PUTATIVE-RELATED"/>
    <property type="match status" value="1"/>
</dbReference>
<evidence type="ECO:0000256" key="2">
    <source>
        <dbReference type="ARBA" id="ARBA00022670"/>
    </source>
</evidence>
<keyword evidence="2" id="KW-0645">Protease</keyword>
<dbReference type="GO" id="GO:0008234">
    <property type="term" value="F:cysteine-type peptidase activity"/>
    <property type="evidence" value="ECO:0007669"/>
    <property type="project" value="UniProtKB-KW"/>
</dbReference>
<dbReference type="InterPro" id="IPR036505">
    <property type="entry name" value="Amidase/PGRP_sf"/>
</dbReference>
<dbReference type="PROSITE" id="PS51781">
    <property type="entry name" value="SH3B"/>
    <property type="match status" value="7"/>
</dbReference>
<evidence type="ECO:0000256" key="4">
    <source>
        <dbReference type="ARBA" id="ARBA00022807"/>
    </source>
</evidence>
<dbReference type="SMART" id="SM00644">
    <property type="entry name" value="Ami_2"/>
    <property type="match status" value="1"/>
</dbReference>
<dbReference type="Pfam" id="PF01510">
    <property type="entry name" value="Amidase_2"/>
    <property type="match status" value="1"/>
</dbReference>
<keyword evidence="3" id="KW-0378">Hydrolase</keyword>
<feature type="region of interest" description="Disordered" evidence="5">
    <location>
        <begin position="881"/>
        <end position="905"/>
    </location>
</feature>
<feature type="domain" description="SH3b" evidence="7">
    <location>
        <begin position="640"/>
        <end position="703"/>
    </location>
</feature>
<evidence type="ECO:0000313" key="10">
    <source>
        <dbReference type="Proteomes" id="UP000182135"/>
    </source>
</evidence>
<feature type="chain" id="PRO_5010289503" evidence="6">
    <location>
        <begin position="24"/>
        <end position="1251"/>
    </location>
</feature>
<feature type="region of interest" description="Disordered" evidence="5">
    <location>
        <begin position="705"/>
        <end position="724"/>
    </location>
</feature>
<feature type="domain" description="NlpC/P60" evidence="8">
    <location>
        <begin position="1128"/>
        <end position="1251"/>
    </location>
</feature>
<evidence type="ECO:0000256" key="1">
    <source>
        <dbReference type="ARBA" id="ARBA00007074"/>
    </source>
</evidence>
<feature type="compositionally biased region" description="Low complexity" evidence="5">
    <location>
        <begin position="618"/>
        <end position="635"/>
    </location>
</feature>
<evidence type="ECO:0000256" key="6">
    <source>
        <dbReference type="SAM" id="SignalP"/>
    </source>
</evidence>
<dbReference type="AlphaFoldDB" id="A0A1I2L869"/>
<dbReference type="PROSITE" id="PS51935">
    <property type="entry name" value="NLPC_P60"/>
    <property type="match status" value="1"/>
</dbReference>
<feature type="compositionally biased region" description="Low complexity" evidence="5">
    <location>
        <begin position="792"/>
        <end position="812"/>
    </location>
</feature>
<feature type="region of interest" description="Disordered" evidence="5">
    <location>
        <begin position="792"/>
        <end position="817"/>
    </location>
</feature>
<accession>A0A1I2L869</accession>
<reference evidence="9 10" key="1">
    <citation type="submission" date="2016-10" db="EMBL/GenBank/DDBJ databases">
        <authorList>
            <person name="de Groot N.N."/>
        </authorList>
    </citation>
    <scope>NUCLEOTIDE SEQUENCE [LARGE SCALE GENOMIC DNA]</scope>
    <source>
        <strain evidence="9 10">NLAE-zl-G419</strain>
    </source>
</reference>
<feature type="domain" description="SH3b" evidence="7">
    <location>
        <begin position="976"/>
        <end position="1039"/>
    </location>
</feature>
<dbReference type="Gene3D" id="3.40.80.10">
    <property type="entry name" value="Peptidoglycan recognition protein-like"/>
    <property type="match status" value="1"/>
</dbReference>
<dbReference type="GO" id="GO:0006508">
    <property type="term" value="P:proteolysis"/>
    <property type="evidence" value="ECO:0007669"/>
    <property type="project" value="UniProtKB-KW"/>
</dbReference>
<keyword evidence="6" id="KW-0732">Signal</keyword>
<gene>
    <name evidence="9" type="ORF">SAMN04487885_10935</name>
</gene>
<dbReference type="CDD" id="cd06583">
    <property type="entry name" value="PGRP"/>
    <property type="match status" value="1"/>
</dbReference>
<evidence type="ECO:0000256" key="5">
    <source>
        <dbReference type="SAM" id="MobiDB-lite"/>
    </source>
</evidence>
<dbReference type="OrthoDB" id="9794294at2"/>
<keyword evidence="4" id="KW-0788">Thiol protease</keyword>
<dbReference type="PANTHER" id="PTHR34408:SF1">
    <property type="entry name" value="GLYCOSYL HYDROLASE FAMILY 19 DOMAIN-CONTAINING PROTEIN HI_1415"/>
    <property type="match status" value="1"/>
</dbReference>
<protein>
    <submittedName>
        <fullName evidence="9">SH3 domain-containing protein</fullName>
    </submittedName>
</protein>
<dbReference type="InterPro" id="IPR000064">
    <property type="entry name" value="NLP_P60_dom"/>
</dbReference>
<sequence>MKKAKIASLIVATTVMQNTVASAIPNDEANRKIDLDKFKGIEENAKTSKVSAVINGIPIKKMLIDMNYSKGVTISPKYIVIHDTDNRSFGAGAIANRNYFANHPNAQASAHFTVDDRNIVQVLEETWRGWHIGDRYPGVKPNRPEANNSNTIGIEITVNPDSNFDTAMKNAIELTKYLMFKHNIPASNVITHNDATGKICPRMMLEDRPTLWPTFKSAVGSSASNPSGPSDSNPESSGIFGAIKNVEAIVNTSVRESVYSGMGVSTGVTGNVYPNEKVKVNYFLNDWANITFNTASGGTKTGFINASKLNVSGLNRVNKQASIRNSGDVTVYKDLEGAVQDSLTPNRGVTLNYTFKEWSHISYVATNGSIKHGFVNSSLVKISDNDGDRGDGIINAINKNGTVVNTNSTKVYLNADENSDGIGFLYKNDNMRVNFSKGAWYNVTFTTADGSKKNGYIKSQFVSLESSLDDNYKPVGKGKVINVTSALRIRKGPGTTYDAIGWLYNDDNVEILGREGQWFKIKNNDTIGYCHEDYIKEVRQDDTEIVPENPLTGKGEVINVTSNLRIRSSTSTSSSVLGYLNNGDSFDILGKEGQWYQISHNGTQGYIYGDYVKVIEEGGNQNSGNDSSNNGGNENTTAQGKGQVINITSNLRIRSKASTDSEIIGYLNNGDTFDILGKEGQWYQISRNGTNGYIHGDYVKVIEEGGNQNPGSDSGNNGVNENNSVQSNGQVINVTSNLRIRSSASTSSSVLGYLNNGDSFNILGKEGQWYHISYNGIQGYIHGDYVKEIQGNAEDSGNGNSGNNGSSNENNSVAGKTGQVINVSTGLRMRSGAGTNYEVVGWLYEGDNFEILGKEDSWYKINKNGVNAYIHSDYVKILENGDGNQNNSGSGSNSGGETSKASKGNVINAPNGLRIREGAGTNYSVIGWLYDNDEVKIAEKSGQWYKIEAKGVTGYVHSDYIKTSTDEGSNNENISKKGKIVNVSTALRVRKEPNTSSEVLGFVYSGSIVDIKGKTGEWYKISYDGQEAYVHSDYVKEVSGDEVTDNNNPSVVIKKKGKVVNVESSLRVREKASTDSLVVGYLSPNETFDILDKVGDWYKINFDTYSTKKQGYVHKDYVKEFDEVESDNATGREIVEYAKKFLGVEYVWGGTTPNGFDCSGFTQYVYKHFGIETGRTTWDQIKTGRRVTVSAAQEGDLIFFGDYDDPMNPVHVGMYMGNGDVIHASYGAKKIKISKLEYFGMNVIQANRYIK</sequence>
<dbReference type="Gene3D" id="2.30.30.40">
    <property type="entry name" value="SH3 Domains"/>
    <property type="match status" value="9"/>
</dbReference>
<feature type="domain" description="SH3b" evidence="7">
    <location>
        <begin position="727"/>
        <end position="790"/>
    </location>
</feature>
<dbReference type="EMBL" id="FOOE01000009">
    <property type="protein sequence ID" value="SFF75143.1"/>
    <property type="molecule type" value="Genomic_DNA"/>
</dbReference>
<dbReference type="Pfam" id="PF00877">
    <property type="entry name" value="NLPC_P60"/>
    <property type="match status" value="1"/>
</dbReference>
<proteinExistence type="inferred from homology"/>
<feature type="domain" description="SH3b" evidence="7">
    <location>
        <begin position="902"/>
        <end position="965"/>
    </location>
</feature>
<dbReference type="Pfam" id="PF08239">
    <property type="entry name" value="SH3_3"/>
    <property type="match status" value="8"/>
</dbReference>
<dbReference type="GO" id="GO:0009253">
    <property type="term" value="P:peptidoglycan catabolic process"/>
    <property type="evidence" value="ECO:0007669"/>
    <property type="project" value="InterPro"/>
</dbReference>
<feature type="compositionally biased region" description="Low complexity" evidence="5">
    <location>
        <begin position="714"/>
        <end position="724"/>
    </location>
</feature>
<dbReference type="InterPro" id="IPR052354">
    <property type="entry name" value="Cell_Wall_Dynamics_Protein"/>
</dbReference>
<feature type="region of interest" description="Disordered" evidence="5">
    <location>
        <begin position="217"/>
        <end position="236"/>
    </location>
</feature>
<organism evidence="9 10">
    <name type="scientific">Clostridium cadaveris</name>
    <dbReference type="NCBI Taxonomy" id="1529"/>
    <lineage>
        <taxon>Bacteria</taxon>
        <taxon>Bacillati</taxon>
        <taxon>Bacillota</taxon>
        <taxon>Clostridia</taxon>
        <taxon>Eubacteriales</taxon>
        <taxon>Clostridiaceae</taxon>
        <taxon>Clostridium</taxon>
    </lineage>
</organism>
<feature type="region of interest" description="Disordered" evidence="5">
    <location>
        <begin position="618"/>
        <end position="642"/>
    </location>
</feature>
<feature type="domain" description="SH3b" evidence="7">
    <location>
        <begin position="553"/>
        <end position="616"/>
    </location>
</feature>
<feature type="signal peptide" evidence="6">
    <location>
        <begin position="1"/>
        <end position="23"/>
    </location>
</feature>
<comment type="similarity">
    <text evidence="1">Belongs to the peptidase C40 family.</text>
</comment>
<dbReference type="InterPro" id="IPR038765">
    <property type="entry name" value="Papain-like_cys_pep_sf"/>
</dbReference>
<evidence type="ECO:0000259" key="7">
    <source>
        <dbReference type="PROSITE" id="PS51781"/>
    </source>
</evidence>
<feature type="domain" description="SH3b" evidence="7">
    <location>
        <begin position="1055"/>
        <end position="1122"/>
    </location>
</feature>
<dbReference type="RefSeq" id="WP_074845315.1">
    <property type="nucleotide sequence ID" value="NZ_BAAACD010000005.1"/>
</dbReference>
<dbReference type="Proteomes" id="UP000182135">
    <property type="component" value="Unassembled WGS sequence"/>
</dbReference>
<dbReference type="SUPFAM" id="SSF55846">
    <property type="entry name" value="N-acetylmuramoyl-L-alanine amidase-like"/>
    <property type="match status" value="1"/>
</dbReference>
<dbReference type="GO" id="GO:0008745">
    <property type="term" value="F:N-acetylmuramoyl-L-alanine amidase activity"/>
    <property type="evidence" value="ECO:0007669"/>
    <property type="project" value="InterPro"/>
</dbReference>
<dbReference type="SMART" id="SM00287">
    <property type="entry name" value="SH3b"/>
    <property type="match status" value="10"/>
</dbReference>
<keyword evidence="10" id="KW-1185">Reference proteome</keyword>
<evidence type="ECO:0000313" key="9">
    <source>
        <dbReference type="EMBL" id="SFF75143.1"/>
    </source>
</evidence>
<dbReference type="STRING" id="1529.SAMN04487885_10935"/>
<dbReference type="InterPro" id="IPR003646">
    <property type="entry name" value="SH3-like_bac-type"/>
</dbReference>
<evidence type="ECO:0000256" key="3">
    <source>
        <dbReference type="ARBA" id="ARBA00022801"/>
    </source>
</evidence>
<dbReference type="InterPro" id="IPR002502">
    <property type="entry name" value="Amidase_domain"/>
</dbReference>
<dbReference type="eggNOG" id="COG5632">
    <property type="taxonomic scope" value="Bacteria"/>
</dbReference>
<feature type="domain" description="SH3b" evidence="7">
    <location>
        <begin position="816"/>
        <end position="879"/>
    </location>
</feature>
<evidence type="ECO:0000259" key="8">
    <source>
        <dbReference type="PROSITE" id="PS51935"/>
    </source>
</evidence>